<evidence type="ECO:0000256" key="2">
    <source>
        <dbReference type="ARBA" id="ARBA00004793"/>
    </source>
</evidence>
<dbReference type="Gene3D" id="1.10.640.10">
    <property type="entry name" value="Haem peroxidase domain superfamily, animal type"/>
    <property type="match status" value="1"/>
</dbReference>
<dbReference type="VEuPathDB" id="FungiDB:yc1106_06087"/>
<keyword evidence="10" id="KW-0816">Tricarboxylic acid cycle</keyword>
<keyword evidence="15" id="KW-0443">Lipid metabolism</keyword>
<dbReference type="EC" id="4.1.3.1" evidence="6"/>
<gene>
    <name evidence="23" type="ORF">yc1106_06087</name>
</gene>
<accession>A0A9Q8ZEL9</accession>
<evidence type="ECO:0000256" key="14">
    <source>
        <dbReference type="ARBA" id="ARBA00022832"/>
    </source>
</evidence>
<organism evidence="23 24">
    <name type="scientific">Curvularia clavata</name>
    <dbReference type="NCBI Taxonomy" id="95742"/>
    <lineage>
        <taxon>Eukaryota</taxon>
        <taxon>Fungi</taxon>
        <taxon>Dikarya</taxon>
        <taxon>Ascomycota</taxon>
        <taxon>Pezizomycotina</taxon>
        <taxon>Dothideomycetes</taxon>
        <taxon>Pleosporomycetidae</taxon>
        <taxon>Pleosporales</taxon>
        <taxon>Pleosporineae</taxon>
        <taxon>Pleosporaceae</taxon>
        <taxon>Curvularia</taxon>
    </lineage>
</organism>
<evidence type="ECO:0000256" key="17">
    <source>
        <dbReference type="ARBA" id="ARBA00023239"/>
    </source>
</evidence>
<dbReference type="GO" id="GO:0006097">
    <property type="term" value="P:glyoxylate cycle"/>
    <property type="evidence" value="ECO:0007669"/>
    <property type="project" value="UniProtKB-KW"/>
</dbReference>
<dbReference type="GO" id="GO:0020037">
    <property type="term" value="F:heme binding"/>
    <property type="evidence" value="ECO:0007669"/>
    <property type="project" value="InterPro"/>
</dbReference>
<dbReference type="CDD" id="cd09818">
    <property type="entry name" value="PIOX_like"/>
    <property type="match status" value="1"/>
</dbReference>
<dbReference type="InterPro" id="IPR037120">
    <property type="entry name" value="Haem_peroxidase_sf_animal"/>
</dbReference>
<dbReference type="SUPFAM" id="SSF51621">
    <property type="entry name" value="Phosphoenolpyruvate/pyruvate domain"/>
    <property type="match status" value="1"/>
</dbReference>
<name>A0A9Q8ZEL9_CURCL</name>
<evidence type="ECO:0000256" key="18">
    <source>
        <dbReference type="ARBA" id="ARBA00023531"/>
    </source>
</evidence>
<evidence type="ECO:0000256" key="10">
    <source>
        <dbReference type="ARBA" id="ARBA00022532"/>
    </source>
</evidence>
<evidence type="ECO:0000256" key="21">
    <source>
        <dbReference type="PIRSR" id="PIRSR619791-2"/>
    </source>
</evidence>
<feature type="region of interest" description="Disordered" evidence="22">
    <location>
        <begin position="745"/>
        <end position="771"/>
    </location>
</feature>
<evidence type="ECO:0000256" key="9">
    <source>
        <dbReference type="ARBA" id="ARBA00022516"/>
    </source>
</evidence>
<dbReference type="Pfam" id="PF03098">
    <property type="entry name" value="An_peroxidase"/>
    <property type="match status" value="1"/>
</dbReference>
<dbReference type="PROSITE" id="PS50292">
    <property type="entry name" value="PEROXIDASE_3"/>
    <property type="match status" value="1"/>
</dbReference>
<keyword evidence="14" id="KW-0276">Fatty acid metabolism</keyword>
<dbReference type="GO" id="GO:0006979">
    <property type="term" value="P:response to oxidative stress"/>
    <property type="evidence" value="ECO:0007669"/>
    <property type="project" value="InterPro"/>
</dbReference>
<reference evidence="23" key="1">
    <citation type="submission" date="2021-12" db="EMBL/GenBank/DDBJ databases">
        <title>Curvularia clavata genome.</title>
        <authorList>
            <person name="Cao Y."/>
        </authorList>
    </citation>
    <scope>NUCLEOTIDE SEQUENCE</scope>
    <source>
        <strain evidence="23">Yc1106</strain>
    </source>
</reference>
<dbReference type="InterPro" id="IPR040442">
    <property type="entry name" value="Pyrv_kinase-like_dom_sf"/>
</dbReference>
<comment type="similarity">
    <text evidence="3">Belongs to the isocitrate lyase/PEP mutase superfamily. Isocitrate lyase family.</text>
</comment>
<comment type="subunit">
    <text evidence="4">Homotetramer.</text>
</comment>
<keyword evidence="13" id="KW-0925">Oxylipin biosynthesis</keyword>
<keyword evidence="8" id="KW-0329">Glyoxylate bypass</keyword>
<comment type="catalytic activity">
    <reaction evidence="1">
        <text>(2S,3R)-3-hydroxybutane-1,2,3-tricarboxylate = pyruvate + succinate</text>
        <dbReference type="Rhea" id="RHEA:16809"/>
        <dbReference type="ChEBI" id="CHEBI:15361"/>
        <dbReference type="ChEBI" id="CHEBI:30031"/>
        <dbReference type="ChEBI" id="CHEBI:57429"/>
        <dbReference type="EC" id="4.1.3.30"/>
    </reaction>
</comment>
<dbReference type="InterPro" id="IPR018523">
    <property type="entry name" value="Isocitrate_lyase_ph_CS"/>
</dbReference>
<dbReference type="Pfam" id="PF00463">
    <property type="entry name" value="ICL"/>
    <property type="match status" value="1"/>
</dbReference>
<evidence type="ECO:0000256" key="19">
    <source>
        <dbReference type="ARBA" id="ARBA00042127"/>
    </source>
</evidence>
<dbReference type="InterPro" id="IPR006254">
    <property type="entry name" value="Isocitrate_lyase"/>
</dbReference>
<keyword evidence="11 23" id="KW-0575">Peroxidase</keyword>
<evidence type="ECO:0000256" key="20">
    <source>
        <dbReference type="ARBA" id="ARBA00042323"/>
    </source>
</evidence>
<dbReference type="PROSITE" id="PS00161">
    <property type="entry name" value="ISOCITRATE_LYASE"/>
    <property type="match status" value="1"/>
</dbReference>
<dbReference type="FunFam" id="1.10.10.850:FF:000001">
    <property type="entry name" value="Isocitrate lyase"/>
    <property type="match status" value="1"/>
</dbReference>
<evidence type="ECO:0000256" key="16">
    <source>
        <dbReference type="ARBA" id="ARBA00023160"/>
    </source>
</evidence>
<dbReference type="GO" id="GO:0006633">
    <property type="term" value="P:fatty acid biosynthetic process"/>
    <property type="evidence" value="ECO:0007669"/>
    <property type="project" value="UniProtKB-KW"/>
</dbReference>
<feature type="binding site" description="axial binding residue" evidence="21">
    <location>
        <position position="395"/>
    </location>
    <ligand>
        <name>heme b</name>
        <dbReference type="ChEBI" id="CHEBI:60344"/>
    </ligand>
    <ligandPart>
        <name>Fe</name>
        <dbReference type="ChEBI" id="CHEBI:18248"/>
    </ligandPart>
</feature>
<dbReference type="GO" id="GO:0046421">
    <property type="term" value="F:methylisocitrate lyase activity"/>
    <property type="evidence" value="ECO:0007669"/>
    <property type="project" value="UniProtKB-EC"/>
</dbReference>
<keyword evidence="24" id="KW-1185">Reference proteome</keyword>
<dbReference type="NCBIfam" id="TIGR01346">
    <property type="entry name" value="isocit_lyase"/>
    <property type="match status" value="1"/>
</dbReference>
<evidence type="ECO:0000256" key="11">
    <source>
        <dbReference type="ARBA" id="ARBA00022559"/>
    </source>
</evidence>
<dbReference type="GO" id="GO:0031408">
    <property type="term" value="P:oxylipin biosynthetic process"/>
    <property type="evidence" value="ECO:0007669"/>
    <property type="project" value="UniProtKB-KW"/>
</dbReference>
<keyword evidence="9" id="KW-0444">Lipid biosynthesis</keyword>
<sequence>MTIPTNTEPRTYTYTPNFAKRSLISIFKCVNRFVPWHKLPTYIGVLNVAAFRYELRQKNLHDVYPSPSDQGTPGCPHLSDKQYLHTRNSDGLFNDLEAPKMGCTGMRFGRNVPRNFTAKPSEEELMTPNPRLLSESVLKRDTFKPATSLNLLAAAWIQFQVHDWFQHENSTTEKLDVPLPAGDKWSSTNGKMSIEKTQADAPLDKTDETAPAYKNVNTHWWDGSQIYGSSEARTTELRGNAKNGKLQVDESKLATFLPRDKDGIPQTGFNNNWWLGLEMLHTLFVLEHNAICDALLKSYPSWTSEEIFDTARLVNCALMAKIHTVEWTPAILAHPVLEISMNANWWGVLGERLYKLLGRVSRTSEAISGIPGSTVDHHAAPYSLTEEFVSVYRMHSLVPDSIAFFSATTGEHKATHAIRDVAFEKTRSPLETDGLKFEDIFYSFCINYPGALTLNNMPDFLRDLNTPDSRHIDLGTIDILRDRERGVPRYNAFRRLFHLPAVPDFLTLTGNNTAVAEKLSTIYDNDIEKVDLLVGCLAEPLPKGFGFSDTAFRVFILMASRRLKSDRFIAGAWNEDTYSKVGLEWVQNSGIKDVLGRHFPALKSVLPKDTNPFAPWTKLEASRKYEGCGYPIVPNGIKQGETDFPSGEDQILGSWWLRVRAEDYLDRGDGALGFYHKLKRYLKSHHVPDSEWEYAYLVTAPRFFGYSFNPVSFWYIYDRDHQLKRMILEVNNTFGERRMYLLDGSSPSSPIQKSDSQQSSADEGSEVEMSSGAKSKFTDVWMKDFHVSPFNSRKGSYALKAQNPFPTVCHDDPRIDNTITLKSSKDHGKLVARLVSTGKSLDPDQLGFFGTVRFVLGWWWVGFVTFPRILREAAKLFFKKGLHVWFRPEVQTSSLGRLPTSDETTLEEVFRDYLCELVNETEYPFRITFKSSIPGAQSDLISTTCVLEAERPQQNIEIRVLTPAFYSRLIHYTYTSEAIDRECIFTDERNRTLWLCRPKLLPYLLSEQSSIRIDDKDIASVQRSYLDELRWTLLKKLRCPPPDPAYAVTPQSSTVQVDDIRPRPYSELDQFFQKEVQEVKQWWSDSRWRFTRRPFTAEDIVSKRGNLKITYPSNNQSKKLWEIVEGRFKSKDVSFTYGCLDPVMVTQMAKYLDTVYVSGWQASSTASSTDEPGPDLADYPYTTVPNKVGHLFMAQLFHDRKQREERLSTPKANRAKLPNVDYLRPIIADADTGHGGLTAIMKLTKLFIEKGAAGIHIEDQAPGTKKCGHMAGKVLVPISEHINRLVAIRAQADIMGTDLLAVARTDSEAATLITSTIDPRDHHYILGCTNPALQPLSELMYAAEQAGKTGAELQAIEDAWVKEANLKLFHEAVIDTINAGVHVNKKGLINEFLEKSKGKSNSEARAIATGLTGVDVYFNWEVARTREGYYRYKGGCQCAINRAVAYAPYCDMIWMESKLPDYAQAKEFADGVHAVWPEQKLAYNLSPSFNWKAAMPRDEQETYIQRLAQLGYCWQFITLAGLHQTALMADTFSKAYSKQGMRAYGEIIQEPEAENKVDVLTHQKWSGANYVDNLLKMVSGGVSSTAAMGKGVTEDQFK</sequence>
<dbReference type="GO" id="GO:0046872">
    <property type="term" value="F:metal ion binding"/>
    <property type="evidence" value="ECO:0007669"/>
    <property type="project" value="UniProtKB-KW"/>
</dbReference>
<protein>
    <recommendedName>
        <fullName evidence="7">Isocitrate lyase</fullName>
        <ecNumber evidence="6">4.1.3.1</ecNumber>
        <ecNumber evidence="5">4.1.3.30</ecNumber>
    </recommendedName>
    <alternativeName>
        <fullName evidence="19">Methylisocitrate lyase</fullName>
    </alternativeName>
    <alternativeName>
        <fullName evidence="20">Threo-D(S)-isocitrate glyoxylate-lyase</fullName>
    </alternativeName>
</protein>
<keyword evidence="12 21" id="KW-0349">Heme</keyword>
<dbReference type="InterPro" id="IPR010775">
    <property type="entry name" value="DUF1365"/>
</dbReference>
<evidence type="ECO:0000313" key="24">
    <source>
        <dbReference type="Proteomes" id="UP001056012"/>
    </source>
</evidence>
<dbReference type="EC" id="4.1.3.30" evidence="5"/>
<dbReference type="GO" id="GO:0006099">
    <property type="term" value="P:tricarboxylic acid cycle"/>
    <property type="evidence" value="ECO:0007669"/>
    <property type="project" value="UniProtKB-KW"/>
</dbReference>
<dbReference type="InterPro" id="IPR019791">
    <property type="entry name" value="Haem_peroxidase_animal"/>
</dbReference>
<comment type="catalytic activity">
    <reaction evidence="18">
        <text>D-threo-isocitrate = glyoxylate + succinate</text>
        <dbReference type="Rhea" id="RHEA:13245"/>
        <dbReference type="ChEBI" id="CHEBI:15562"/>
        <dbReference type="ChEBI" id="CHEBI:30031"/>
        <dbReference type="ChEBI" id="CHEBI:36655"/>
        <dbReference type="EC" id="4.1.3.1"/>
    </reaction>
</comment>
<evidence type="ECO:0000256" key="5">
    <source>
        <dbReference type="ARBA" id="ARBA00012260"/>
    </source>
</evidence>
<evidence type="ECO:0000256" key="15">
    <source>
        <dbReference type="ARBA" id="ARBA00023098"/>
    </source>
</evidence>
<dbReference type="Gene3D" id="3.20.20.60">
    <property type="entry name" value="Phosphoenolpyruvate-binding domains"/>
    <property type="match status" value="1"/>
</dbReference>
<evidence type="ECO:0000256" key="3">
    <source>
        <dbReference type="ARBA" id="ARBA00005704"/>
    </source>
</evidence>
<evidence type="ECO:0000256" key="4">
    <source>
        <dbReference type="ARBA" id="ARBA00011881"/>
    </source>
</evidence>
<dbReference type="InterPro" id="IPR015813">
    <property type="entry name" value="Pyrv/PenolPyrv_kinase-like_dom"/>
</dbReference>
<evidence type="ECO:0000313" key="23">
    <source>
        <dbReference type="EMBL" id="USP78813.1"/>
    </source>
</evidence>
<evidence type="ECO:0000256" key="7">
    <source>
        <dbReference type="ARBA" id="ARBA00017446"/>
    </source>
</evidence>
<keyword evidence="21" id="KW-0408">Iron</keyword>
<keyword evidence="17" id="KW-0456">Lyase</keyword>
<keyword evidence="16" id="KW-0275">Fatty acid biosynthesis</keyword>
<dbReference type="InterPro" id="IPR010255">
    <property type="entry name" value="Haem_peroxidase_sf"/>
</dbReference>
<dbReference type="Pfam" id="PF07103">
    <property type="entry name" value="DUF1365"/>
    <property type="match status" value="1"/>
</dbReference>
<comment type="pathway">
    <text evidence="2">Carbohydrate metabolism; glyoxylate cycle; (S)-malate from isocitrate: step 1/2.</text>
</comment>
<dbReference type="SUPFAM" id="SSF48113">
    <property type="entry name" value="Heme-dependent peroxidases"/>
    <property type="match status" value="1"/>
</dbReference>
<dbReference type="OrthoDB" id="823504at2759"/>
<dbReference type="GO" id="GO:0004451">
    <property type="term" value="F:isocitrate lyase activity"/>
    <property type="evidence" value="ECO:0007669"/>
    <property type="project" value="UniProtKB-EC"/>
</dbReference>
<dbReference type="GO" id="GO:0004601">
    <property type="term" value="F:peroxidase activity"/>
    <property type="evidence" value="ECO:0007669"/>
    <property type="project" value="UniProtKB-KW"/>
</dbReference>
<proteinExistence type="inferred from homology"/>
<evidence type="ECO:0000256" key="8">
    <source>
        <dbReference type="ARBA" id="ARBA00022435"/>
    </source>
</evidence>
<keyword evidence="21" id="KW-0479">Metal-binding</keyword>
<dbReference type="PANTHER" id="PTHR21631">
    <property type="entry name" value="ISOCITRATE LYASE/MALATE SYNTHASE"/>
    <property type="match status" value="1"/>
</dbReference>
<evidence type="ECO:0000256" key="1">
    <source>
        <dbReference type="ARBA" id="ARBA00001050"/>
    </source>
</evidence>
<evidence type="ECO:0000256" key="13">
    <source>
        <dbReference type="ARBA" id="ARBA00022767"/>
    </source>
</evidence>
<dbReference type="PANTHER" id="PTHR21631:SF3">
    <property type="entry name" value="BIFUNCTIONAL GLYOXYLATE CYCLE PROTEIN"/>
    <property type="match status" value="1"/>
</dbReference>
<evidence type="ECO:0000256" key="6">
    <source>
        <dbReference type="ARBA" id="ARBA00012909"/>
    </source>
</evidence>
<dbReference type="InterPro" id="IPR034815">
    <property type="entry name" value="A_dioxygenase"/>
</dbReference>
<keyword evidence="11 23" id="KW-0560">Oxidoreductase</keyword>
<dbReference type="Proteomes" id="UP001056012">
    <property type="component" value="Chromosome 4"/>
</dbReference>
<evidence type="ECO:0000256" key="22">
    <source>
        <dbReference type="SAM" id="MobiDB-lite"/>
    </source>
</evidence>
<dbReference type="EMBL" id="CP089277">
    <property type="protein sequence ID" value="USP78813.1"/>
    <property type="molecule type" value="Genomic_DNA"/>
</dbReference>
<evidence type="ECO:0000256" key="12">
    <source>
        <dbReference type="ARBA" id="ARBA00022617"/>
    </source>
</evidence>
<dbReference type="Gene3D" id="1.10.10.850">
    <property type="match status" value="1"/>
</dbReference>
<feature type="compositionally biased region" description="Low complexity" evidence="22">
    <location>
        <begin position="745"/>
        <end position="760"/>
    </location>
</feature>